<comment type="caution">
    <text evidence="1">The sequence shown here is derived from an EMBL/GenBank/DDBJ whole genome shotgun (WGS) entry which is preliminary data.</text>
</comment>
<organism evidence="1 2">
    <name type="scientific">Ixodes persulcatus</name>
    <name type="common">Taiga tick</name>
    <dbReference type="NCBI Taxonomy" id="34615"/>
    <lineage>
        <taxon>Eukaryota</taxon>
        <taxon>Metazoa</taxon>
        <taxon>Ecdysozoa</taxon>
        <taxon>Arthropoda</taxon>
        <taxon>Chelicerata</taxon>
        <taxon>Arachnida</taxon>
        <taxon>Acari</taxon>
        <taxon>Parasitiformes</taxon>
        <taxon>Ixodida</taxon>
        <taxon>Ixodoidea</taxon>
        <taxon>Ixodidae</taxon>
        <taxon>Ixodinae</taxon>
        <taxon>Ixodes</taxon>
    </lineage>
</organism>
<evidence type="ECO:0000313" key="1">
    <source>
        <dbReference type="EMBL" id="KAG0421400.1"/>
    </source>
</evidence>
<name>A0AC60PM45_IXOPE</name>
<protein>
    <submittedName>
        <fullName evidence="1">Uncharacterized protein</fullName>
    </submittedName>
</protein>
<dbReference type="EMBL" id="JABSTQ010010371">
    <property type="protein sequence ID" value="KAG0421400.1"/>
    <property type="molecule type" value="Genomic_DNA"/>
</dbReference>
<reference evidence="1 2" key="1">
    <citation type="journal article" date="2020" name="Cell">
        <title>Large-Scale Comparative Analyses of Tick Genomes Elucidate Their Genetic Diversity and Vector Capacities.</title>
        <authorList>
            <consortium name="Tick Genome and Microbiome Consortium (TIGMIC)"/>
            <person name="Jia N."/>
            <person name="Wang J."/>
            <person name="Shi W."/>
            <person name="Du L."/>
            <person name="Sun Y."/>
            <person name="Zhan W."/>
            <person name="Jiang J.F."/>
            <person name="Wang Q."/>
            <person name="Zhang B."/>
            <person name="Ji P."/>
            <person name="Bell-Sakyi L."/>
            <person name="Cui X.M."/>
            <person name="Yuan T.T."/>
            <person name="Jiang B.G."/>
            <person name="Yang W.F."/>
            <person name="Lam T.T."/>
            <person name="Chang Q.C."/>
            <person name="Ding S.J."/>
            <person name="Wang X.J."/>
            <person name="Zhu J.G."/>
            <person name="Ruan X.D."/>
            <person name="Zhao L."/>
            <person name="Wei J.T."/>
            <person name="Ye R.Z."/>
            <person name="Que T.C."/>
            <person name="Du C.H."/>
            <person name="Zhou Y.H."/>
            <person name="Cheng J.X."/>
            <person name="Dai P.F."/>
            <person name="Guo W.B."/>
            <person name="Han X.H."/>
            <person name="Huang E.J."/>
            <person name="Li L.F."/>
            <person name="Wei W."/>
            <person name="Gao Y.C."/>
            <person name="Liu J.Z."/>
            <person name="Shao H.Z."/>
            <person name="Wang X."/>
            <person name="Wang C.C."/>
            <person name="Yang T.C."/>
            <person name="Huo Q.B."/>
            <person name="Li W."/>
            <person name="Chen H.Y."/>
            <person name="Chen S.E."/>
            <person name="Zhou L.G."/>
            <person name="Ni X.B."/>
            <person name="Tian J.H."/>
            <person name="Sheng Y."/>
            <person name="Liu T."/>
            <person name="Pan Y.S."/>
            <person name="Xia L.Y."/>
            <person name="Li J."/>
            <person name="Zhao F."/>
            <person name="Cao W.C."/>
        </authorList>
    </citation>
    <scope>NUCLEOTIDE SEQUENCE [LARGE SCALE GENOMIC DNA]</scope>
    <source>
        <strain evidence="1">Iper-2018</strain>
    </source>
</reference>
<accession>A0AC60PM45</accession>
<sequence length="689" mass="75010">MAAYFGWLLRLDGQGSLRRERVFRPRITVNDVPEHILERYYRLPKEAVLRLCDVVASTLRRPTKRSCALPVDVQVLVALRFYASGSFQSGVGEVGHLSQASTSRIVNNVSQALVLIAGEAICFPTTRRAASLTSIVIQLTVKWPGSTHDSFTWKNCDLYEKFCAGTAPDGWLLDWRAGRTPNIEGPFDAHEGIFAKEAYDTLLGLRQIGFSGAASRGVLAAPDCSSYELRQAGITVSSKLHTTSKGPLRRQDPDRRTVFCGSAFRRTGRVFIGVGEGQRNGVPKNQIGKTSSGERHHSGTWTNGLCLGATTCRRTGKAKVSSSRRTNGLCSNEVPGDGLLGRSTKKASQRTGVAPYGLCDGQKSSGCSELAPASIEHGKEQMSVCVRYLQDGCLTEDFLEFVEVDNFSGRALASVLMGVLRERGVDTTYLCGQGYDVIAALETLQDEGNAETATKAHPLLACVLTSSFIVTIVICGKLSSLTLQLSRQLQCLTADLVQAIAQIDDVEANVVQLRESRFLALLQTAQRLCEKGTIKFLSAFLPRNITQAENDIDIDEIVTLCGGLVSFSELSGEVVIWAQKWRSGPIKPILATMPLSTAEAERSFSTLRKLKSYLKAPTLQQRLLGLALLNAYRDVHVSPKGQKSGRRFGGAAASENETEGRWQLLIYCNASPSRKFGKEGSSVARSGRE</sequence>
<dbReference type="Proteomes" id="UP000805193">
    <property type="component" value="Unassembled WGS sequence"/>
</dbReference>
<proteinExistence type="predicted"/>
<evidence type="ECO:0000313" key="2">
    <source>
        <dbReference type="Proteomes" id="UP000805193"/>
    </source>
</evidence>
<keyword evidence="2" id="KW-1185">Reference proteome</keyword>
<gene>
    <name evidence="1" type="ORF">HPB47_002702</name>
</gene>